<accession>A0A1R1PIL0</accession>
<feature type="region of interest" description="Disordered" evidence="1">
    <location>
        <begin position="128"/>
        <end position="153"/>
    </location>
</feature>
<proteinExistence type="predicted"/>
<organism evidence="2 3">
    <name type="scientific">Zancudomyces culisetae</name>
    <name type="common">Gut fungus</name>
    <name type="synonym">Smittium culisetae</name>
    <dbReference type="NCBI Taxonomy" id="1213189"/>
    <lineage>
        <taxon>Eukaryota</taxon>
        <taxon>Fungi</taxon>
        <taxon>Fungi incertae sedis</taxon>
        <taxon>Zoopagomycota</taxon>
        <taxon>Kickxellomycotina</taxon>
        <taxon>Harpellomycetes</taxon>
        <taxon>Harpellales</taxon>
        <taxon>Legeriomycetaceae</taxon>
        <taxon>Zancudomyces</taxon>
    </lineage>
</organism>
<gene>
    <name evidence="2" type="ORF">AX774_g5775</name>
</gene>
<evidence type="ECO:0000313" key="2">
    <source>
        <dbReference type="EMBL" id="OMH80786.1"/>
    </source>
</evidence>
<evidence type="ECO:0000313" key="3">
    <source>
        <dbReference type="Proteomes" id="UP000188320"/>
    </source>
</evidence>
<sequence>MQSQTHTEAVAESEGESECALIDIVGGFENTNSKSKKQGRKSAIDKPRTRSSKRRVADSSNRNGTGILSSPEAASNDKHRKKIKREILQQQQIQQQNELERGRIEHEKIIDILNVGSIGNIGNLCKKRKMGEQGSSGNKRDSIEKGIKYMAER</sequence>
<feature type="region of interest" description="Disordered" evidence="1">
    <location>
        <begin position="27"/>
        <end position="82"/>
    </location>
</feature>
<feature type="compositionally biased region" description="Basic and acidic residues" evidence="1">
    <location>
        <begin position="138"/>
        <end position="153"/>
    </location>
</feature>
<dbReference type="AlphaFoldDB" id="A0A1R1PIL0"/>
<comment type="caution">
    <text evidence="2">The sequence shown here is derived from an EMBL/GenBank/DDBJ whole genome shotgun (WGS) entry which is preliminary data.</text>
</comment>
<dbReference type="Proteomes" id="UP000188320">
    <property type="component" value="Unassembled WGS sequence"/>
</dbReference>
<protein>
    <submittedName>
        <fullName evidence="2">Uncharacterized protein</fullName>
    </submittedName>
</protein>
<feature type="compositionally biased region" description="Polar residues" evidence="1">
    <location>
        <begin position="58"/>
        <end position="68"/>
    </location>
</feature>
<dbReference type="EMBL" id="LSSK01001078">
    <property type="protein sequence ID" value="OMH80786.1"/>
    <property type="molecule type" value="Genomic_DNA"/>
</dbReference>
<reference evidence="3" key="1">
    <citation type="submission" date="2017-01" db="EMBL/GenBank/DDBJ databases">
        <authorList>
            <person name="Wang Y."/>
            <person name="White M."/>
            <person name="Kvist S."/>
            <person name="Moncalvo J.-M."/>
        </authorList>
    </citation>
    <scope>NUCLEOTIDE SEQUENCE [LARGE SCALE GENOMIC DNA]</scope>
    <source>
        <strain evidence="3">COL-18-3</strain>
    </source>
</reference>
<keyword evidence="3" id="KW-1185">Reference proteome</keyword>
<name>A0A1R1PIL0_ZANCU</name>
<evidence type="ECO:0000256" key="1">
    <source>
        <dbReference type="SAM" id="MobiDB-lite"/>
    </source>
</evidence>